<protein>
    <submittedName>
        <fullName evidence="2">Uncharacterized protein</fullName>
    </submittedName>
</protein>
<evidence type="ECO:0000313" key="2">
    <source>
        <dbReference type="EMBL" id="AFQ43860.1"/>
    </source>
</evidence>
<gene>
    <name evidence="2" type="ordered locus">Desmer_1904</name>
</gene>
<evidence type="ECO:0000313" key="3">
    <source>
        <dbReference type="Proteomes" id="UP000005262"/>
    </source>
</evidence>
<dbReference type="KEGG" id="dmi:Desmer_1904"/>
<dbReference type="HOGENOM" id="CLU_096710_1_0_9"/>
<keyword evidence="1" id="KW-0812">Transmembrane</keyword>
<proteinExistence type="predicted"/>
<reference evidence="3" key="2">
    <citation type="submission" date="2012-08" db="EMBL/GenBank/DDBJ databases">
        <title>Finished genome of Desulfosporosinus meridiei DSM 13257.</title>
        <authorList>
            <person name="Huntemann M."/>
            <person name="Wei C.-L."/>
            <person name="Han J."/>
            <person name="Detter J.C."/>
            <person name="Han C."/>
            <person name="Davenport K."/>
            <person name="Daligault H."/>
            <person name="Erkkila T."/>
            <person name="Gu W."/>
            <person name="Munk A.C.C."/>
            <person name="Teshima H."/>
            <person name="Xu Y."/>
            <person name="Chain P."/>
            <person name="Tapia R."/>
            <person name="Chen A."/>
            <person name="Krypides N."/>
            <person name="Mavromatis K."/>
            <person name="Markowitz V."/>
            <person name="Szeto E."/>
            <person name="Ivanova N."/>
            <person name="Mikhailova N."/>
            <person name="Ovchinnikova G."/>
            <person name="Pagani I."/>
            <person name="Pati A."/>
            <person name="Goodwin L."/>
            <person name="Peters L."/>
            <person name="Pitluck S."/>
            <person name="Woyke T."/>
            <person name="Pester M."/>
            <person name="Spring S."/>
            <person name="Ollivier B."/>
            <person name="Rattei T."/>
            <person name="Klenk H.-P."/>
            <person name="Wagner M."/>
            <person name="Loy A."/>
        </authorList>
    </citation>
    <scope>NUCLEOTIDE SEQUENCE [LARGE SCALE GENOMIC DNA]</scope>
    <source>
        <strain evidence="3">ATCC BAA-275 / DSM 13257 / NCIMB 13706 / S10</strain>
    </source>
</reference>
<reference evidence="2 3" key="1">
    <citation type="journal article" date="2012" name="J. Bacteriol.">
        <title>Complete genome sequences of Desulfosporosinus orientis DSM765T, Desulfosporosinus youngiae DSM17734T, Desulfosporosinus meridiei DSM13257T, and Desulfosporosinus acidiphilus DSM22704T.</title>
        <authorList>
            <person name="Pester M."/>
            <person name="Brambilla E."/>
            <person name="Alazard D."/>
            <person name="Rattei T."/>
            <person name="Weinmaier T."/>
            <person name="Han J."/>
            <person name="Lucas S."/>
            <person name="Lapidus A."/>
            <person name="Cheng J.F."/>
            <person name="Goodwin L."/>
            <person name="Pitluck S."/>
            <person name="Peters L."/>
            <person name="Ovchinnikova G."/>
            <person name="Teshima H."/>
            <person name="Detter J.C."/>
            <person name="Han C.S."/>
            <person name="Tapia R."/>
            <person name="Land M.L."/>
            <person name="Hauser L."/>
            <person name="Kyrpides N.C."/>
            <person name="Ivanova N.N."/>
            <person name="Pagani I."/>
            <person name="Huntmann M."/>
            <person name="Wei C.L."/>
            <person name="Davenport K.W."/>
            <person name="Daligault H."/>
            <person name="Chain P.S."/>
            <person name="Chen A."/>
            <person name="Mavromatis K."/>
            <person name="Markowitz V."/>
            <person name="Szeto E."/>
            <person name="Mikhailova N."/>
            <person name="Pati A."/>
            <person name="Wagner M."/>
            <person name="Woyke T."/>
            <person name="Ollivier B."/>
            <person name="Klenk H.P."/>
            <person name="Spring S."/>
            <person name="Loy A."/>
        </authorList>
    </citation>
    <scope>NUCLEOTIDE SEQUENCE [LARGE SCALE GENOMIC DNA]</scope>
    <source>
        <strain evidence="3">ATCC BAA-275 / DSM 13257 / NCIMB 13706 / S10</strain>
    </source>
</reference>
<dbReference type="EMBL" id="CP003629">
    <property type="protein sequence ID" value="AFQ43860.1"/>
    <property type="molecule type" value="Genomic_DNA"/>
</dbReference>
<accession>J7IQH5</accession>
<dbReference type="Pfam" id="PF19539">
    <property type="entry name" value="DUF6063"/>
    <property type="match status" value="1"/>
</dbReference>
<dbReference type="OrthoDB" id="2380372at2"/>
<name>J7IQH5_DESMD</name>
<dbReference type="RefSeq" id="WP_014902775.1">
    <property type="nucleotide sequence ID" value="NC_018515.1"/>
</dbReference>
<keyword evidence="1" id="KW-1133">Transmembrane helix</keyword>
<keyword evidence="3" id="KW-1185">Reference proteome</keyword>
<dbReference type="STRING" id="768704.Desmer_1904"/>
<organism evidence="2 3">
    <name type="scientific">Desulfosporosinus meridiei (strain ATCC BAA-275 / DSM 13257 / KCTC 12902 / NCIMB 13706 / S10)</name>
    <dbReference type="NCBI Taxonomy" id="768704"/>
    <lineage>
        <taxon>Bacteria</taxon>
        <taxon>Bacillati</taxon>
        <taxon>Bacillota</taxon>
        <taxon>Clostridia</taxon>
        <taxon>Eubacteriales</taxon>
        <taxon>Desulfitobacteriaceae</taxon>
        <taxon>Desulfosporosinus</taxon>
    </lineage>
</organism>
<keyword evidence="1" id="KW-0472">Membrane</keyword>
<dbReference type="InterPro" id="IPR045707">
    <property type="entry name" value="DUF6063"/>
</dbReference>
<dbReference type="eggNOG" id="ENOG502ZASX">
    <property type="taxonomic scope" value="Bacteria"/>
</dbReference>
<dbReference type="AlphaFoldDB" id="J7IQH5"/>
<sequence length="248" mass="28595">MITNKATLEKALELLKTLLTKQEISREDDRDLYEDYLYNSEVEEILNLVAEKLELDIYSYNEKIFLTPGINNKLFGYTHEDLRKALPYVTRNSELFMAYFIILVVITLFYKQSGADTNRGYVNMTEIVESTTQKLDALVEVENLEAVSSEYSFNFADIAKLWENKSFAKQTRFGEISNLASTTKMGFVHGVCNFLQGHKLIKVVDEQGLIVPTNRFKGIIYNFFEDKENKSKLLTFVENLGLVNREGE</sequence>
<dbReference type="Proteomes" id="UP000005262">
    <property type="component" value="Chromosome"/>
</dbReference>
<evidence type="ECO:0000256" key="1">
    <source>
        <dbReference type="SAM" id="Phobius"/>
    </source>
</evidence>
<feature type="transmembrane region" description="Helical" evidence="1">
    <location>
        <begin position="93"/>
        <end position="110"/>
    </location>
</feature>